<feature type="active site" evidence="9">
    <location>
        <position position="19"/>
    </location>
</feature>
<accession>A0A8J6MXK5</accession>
<evidence type="ECO:0000256" key="6">
    <source>
        <dbReference type="ARBA" id="ARBA00022833"/>
    </source>
</evidence>
<feature type="domain" description="Acylphosphatase-like" evidence="10">
    <location>
        <begin position="4"/>
        <end position="90"/>
    </location>
</feature>
<dbReference type="GO" id="GO:0051604">
    <property type="term" value="P:protein maturation"/>
    <property type="evidence" value="ECO:0007669"/>
    <property type="project" value="TreeGrafter"/>
</dbReference>
<dbReference type="GO" id="GO:0003725">
    <property type="term" value="F:double-stranded RNA binding"/>
    <property type="evidence" value="ECO:0007669"/>
    <property type="project" value="InterPro"/>
</dbReference>
<dbReference type="Proteomes" id="UP000650524">
    <property type="component" value="Unassembled WGS sequence"/>
</dbReference>
<gene>
    <name evidence="12" type="primary">hypF</name>
    <name evidence="12" type="ORF">H8E19_03395</name>
</gene>
<dbReference type="PROSITE" id="PS51160">
    <property type="entry name" value="ACYLPHOSPHATASE_3"/>
    <property type="match status" value="1"/>
</dbReference>
<evidence type="ECO:0000259" key="10">
    <source>
        <dbReference type="PROSITE" id="PS51160"/>
    </source>
</evidence>
<dbReference type="GO" id="GO:0016874">
    <property type="term" value="F:ligase activity"/>
    <property type="evidence" value="ECO:0007669"/>
    <property type="project" value="UniProtKB-UniRule"/>
</dbReference>
<evidence type="ECO:0000313" key="12">
    <source>
        <dbReference type="EMBL" id="MBC8176425.1"/>
    </source>
</evidence>
<evidence type="ECO:0000256" key="8">
    <source>
        <dbReference type="PIRNR" id="PIRNR006256"/>
    </source>
</evidence>
<dbReference type="InterPro" id="IPR001792">
    <property type="entry name" value="Acylphosphatase-like_dom"/>
</dbReference>
<keyword evidence="4" id="KW-0479">Metal-binding</keyword>
<evidence type="ECO:0000256" key="3">
    <source>
        <dbReference type="ARBA" id="ARBA00022598"/>
    </source>
</evidence>
<evidence type="ECO:0000256" key="7">
    <source>
        <dbReference type="ARBA" id="ARBA00048220"/>
    </source>
</evidence>
<dbReference type="InterPro" id="IPR055128">
    <property type="entry name" value="HypF_C_2"/>
</dbReference>
<proteinExistence type="inferred from homology"/>
<feature type="domain" description="YrdC-like" evidence="11">
    <location>
        <begin position="200"/>
        <end position="385"/>
    </location>
</feature>
<dbReference type="PROSITE" id="PS00150">
    <property type="entry name" value="ACYLPHOSPHATASE_1"/>
    <property type="match status" value="1"/>
</dbReference>
<dbReference type="NCBIfam" id="TIGR00143">
    <property type="entry name" value="hypF"/>
    <property type="match status" value="1"/>
</dbReference>
<dbReference type="GO" id="GO:0016743">
    <property type="term" value="F:carboxyl- or carbamoyltransferase activity"/>
    <property type="evidence" value="ECO:0007669"/>
    <property type="project" value="UniProtKB-UniRule"/>
</dbReference>
<dbReference type="SUPFAM" id="SSF55821">
    <property type="entry name" value="YrdC/RibB"/>
    <property type="match status" value="1"/>
</dbReference>
<dbReference type="FunFam" id="3.30.420.40:FF:000124">
    <property type="entry name" value="Carbamoyltransferase HypF"/>
    <property type="match status" value="1"/>
</dbReference>
<comment type="caution">
    <text evidence="12">The sequence shown here is derived from an EMBL/GenBank/DDBJ whole genome shotgun (WGS) entry which is preliminary data.</text>
</comment>
<keyword evidence="3" id="KW-0436">Ligase</keyword>
<dbReference type="InterPro" id="IPR006070">
    <property type="entry name" value="Sua5-like_dom"/>
</dbReference>
<dbReference type="Gene3D" id="3.30.420.360">
    <property type="match status" value="1"/>
</dbReference>
<dbReference type="UniPathway" id="UPA00335"/>
<evidence type="ECO:0000313" key="13">
    <source>
        <dbReference type="Proteomes" id="UP000650524"/>
    </source>
</evidence>
<dbReference type="Gene3D" id="3.30.110.120">
    <property type="match status" value="1"/>
</dbReference>
<comment type="catalytic activity">
    <reaction evidence="9">
        <text>an acyl phosphate + H2O = a carboxylate + phosphate + H(+)</text>
        <dbReference type="Rhea" id="RHEA:14965"/>
        <dbReference type="ChEBI" id="CHEBI:15377"/>
        <dbReference type="ChEBI" id="CHEBI:15378"/>
        <dbReference type="ChEBI" id="CHEBI:29067"/>
        <dbReference type="ChEBI" id="CHEBI:43474"/>
        <dbReference type="ChEBI" id="CHEBI:59918"/>
        <dbReference type="EC" id="3.6.1.7"/>
    </reaction>
</comment>
<name>A0A8J6MXK5_9DELT</name>
<dbReference type="Pfam" id="PF22521">
    <property type="entry name" value="HypF_C_2"/>
    <property type="match status" value="1"/>
</dbReference>
<dbReference type="Pfam" id="PF07503">
    <property type="entry name" value="zf-HYPF"/>
    <property type="match status" value="2"/>
</dbReference>
<keyword evidence="9" id="KW-0378">Hydrolase</keyword>
<dbReference type="InterPro" id="IPR041440">
    <property type="entry name" value="HypF_C"/>
</dbReference>
<dbReference type="GO" id="GO:0003998">
    <property type="term" value="F:acylphosphatase activity"/>
    <property type="evidence" value="ECO:0007669"/>
    <property type="project" value="UniProtKB-EC"/>
</dbReference>
<organism evidence="12 13">
    <name type="scientific">Candidatus Desulfacyla euxinica</name>
    <dbReference type="NCBI Taxonomy" id="2841693"/>
    <lineage>
        <taxon>Bacteria</taxon>
        <taxon>Deltaproteobacteria</taxon>
        <taxon>Candidatus Desulfacyla</taxon>
    </lineage>
</organism>
<keyword evidence="6" id="KW-0862">Zinc</keyword>
<reference evidence="12 13" key="1">
    <citation type="submission" date="2020-08" db="EMBL/GenBank/DDBJ databases">
        <title>Bridging the membrane lipid divide: bacteria of the FCB group superphylum have the potential to synthesize archaeal ether lipids.</title>
        <authorList>
            <person name="Villanueva L."/>
            <person name="Von Meijenfeldt F.A.B."/>
            <person name="Westbye A.B."/>
            <person name="Yadav S."/>
            <person name="Hopmans E.C."/>
            <person name="Dutilh B.E."/>
            <person name="Sinninghe Damste J.S."/>
        </authorList>
    </citation>
    <scope>NUCLEOTIDE SEQUENCE [LARGE SCALE GENOMIC DNA]</scope>
    <source>
        <strain evidence="12">NIOZ-UU27</strain>
    </source>
</reference>
<comment type="similarity">
    <text evidence="2 8">Belongs to the carbamoyltransferase HypF family.</text>
</comment>
<dbReference type="InterPro" id="IPR036046">
    <property type="entry name" value="Acylphosphatase-like_dom_sf"/>
</dbReference>
<dbReference type="InterPro" id="IPR017945">
    <property type="entry name" value="DHBP_synth_RibB-like_a/b_dom"/>
</dbReference>
<dbReference type="InterPro" id="IPR004421">
    <property type="entry name" value="Carbamoyltransferase_HypF"/>
</dbReference>
<evidence type="ECO:0000256" key="2">
    <source>
        <dbReference type="ARBA" id="ARBA00008097"/>
    </source>
</evidence>
<evidence type="ECO:0000256" key="9">
    <source>
        <dbReference type="PROSITE-ProRule" id="PRU00520"/>
    </source>
</evidence>
<keyword evidence="5" id="KW-0863">Zinc-finger</keyword>
<dbReference type="Gene3D" id="3.90.870.50">
    <property type="match status" value="1"/>
</dbReference>
<dbReference type="GO" id="GO:0008270">
    <property type="term" value="F:zinc ion binding"/>
    <property type="evidence" value="ECO:0007669"/>
    <property type="project" value="UniProtKB-KW"/>
</dbReference>
<dbReference type="Pfam" id="PF01300">
    <property type="entry name" value="Sua5_yciO_yrdC"/>
    <property type="match status" value="1"/>
</dbReference>
<evidence type="ECO:0000256" key="5">
    <source>
        <dbReference type="ARBA" id="ARBA00022771"/>
    </source>
</evidence>
<dbReference type="PANTHER" id="PTHR42959:SF1">
    <property type="entry name" value="CARBAMOYLTRANSFERASE HYPF"/>
    <property type="match status" value="1"/>
</dbReference>
<dbReference type="PROSITE" id="PS51163">
    <property type="entry name" value="YRDC"/>
    <property type="match status" value="1"/>
</dbReference>
<dbReference type="EC" id="6.2.-.-" evidence="8"/>
<comment type="pathway">
    <text evidence="1">Protein modification; [NiFe] hydrogenase maturation.</text>
</comment>
<comment type="catalytic activity">
    <reaction evidence="7">
        <text>C-terminal L-cysteinyl-[HypE protein] + carbamoyl phosphate + ATP + H2O = C-terminal S-carboxamide-L-cysteinyl-[HypE protein] + AMP + phosphate + diphosphate + H(+)</text>
        <dbReference type="Rhea" id="RHEA:55636"/>
        <dbReference type="Rhea" id="RHEA-COMP:14247"/>
        <dbReference type="Rhea" id="RHEA-COMP:14392"/>
        <dbReference type="ChEBI" id="CHEBI:15377"/>
        <dbReference type="ChEBI" id="CHEBI:15378"/>
        <dbReference type="ChEBI" id="CHEBI:30616"/>
        <dbReference type="ChEBI" id="CHEBI:33019"/>
        <dbReference type="ChEBI" id="CHEBI:43474"/>
        <dbReference type="ChEBI" id="CHEBI:58228"/>
        <dbReference type="ChEBI" id="CHEBI:76913"/>
        <dbReference type="ChEBI" id="CHEBI:139126"/>
        <dbReference type="ChEBI" id="CHEBI:456215"/>
    </reaction>
</comment>
<dbReference type="Pfam" id="PF00708">
    <property type="entry name" value="Acylphosphatase"/>
    <property type="match status" value="1"/>
</dbReference>
<evidence type="ECO:0000259" key="11">
    <source>
        <dbReference type="PROSITE" id="PS51163"/>
    </source>
</evidence>
<dbReference type="SUPFAM" id="SSF54975">
    <property type="entry name" value="Acylphosphatase/BLUF domain-like"/>
    <property type="match status" value="1"/>
</dbReference>
<dbReference type="InterPro" id="IPR011125">
    <property type="entry name" value="Znf_HypF"/>
</dbReference>
<dbReference type="PIRSF" id="PIRSF006256">
    <property type="entry name" value="CMPcnvr_hdrg_mat"/>
    <property type="match status" value="1"/>
</dbReference>
<protein>
    <recommendedName>
        <fullName evidence="8">Carbamoyltransferase</fullName>
        <ecNumber evidence="8">6.2.-.-</ecNumber>
    </recommendedName>
</protein>
<dbReference type="InterPro" id="IPR051060">
    <property type="entry name" value="Carbamoyltrans_HypF-like"/>
</dbReference>
<dbReference type="Pfam" id="PF17788">
    <property type="entry name" value="HypF_C"/>
    <property type="match status" value="1"/>
</dbReference>
<dbReference type="InterPro" id="IPR017968">
    <property type="entry name" value="Acylphosphatase_CS"/>
</dbReference>
<sequence>MIKRTRGKIDGIVQGVGFRPFVYQLAFRYGLAGHVVNTAEGVEIEIEGLETEIRRFVDAVKTERPSLAHIASTDWTEIPPINENSFAIKKSRVGEERSALISPDVGICHECLSEMRNPLDRRFGYPFINCTNCGPRYTIIMDIPYDRSATTMKEFCMCAACRKEYGDPNNRRFHAQPNACWDCGPVTSLYDRNGRKISCSDPIEESIAFLQNASILAIKGLGGFHLAVDASNTKAVARLRRRKHREEKPLAIMVKDLDAAFKIAHISNREADLLRTHQRPIVLLKKLRSHGLSPKVAPKNRYTGIMLPYTPLHHLLMEGAFKALVMTSGNMTEEPINTDNREAFRCLRGIADYFLTHNRDIYLRSDDSVLKVVDRIPRQIRRSRGYVPVPIFLPTHMESLPPVLALGGELKNTVCLTKANRAFLSQHIGDMENLETFEFFRLTISHLRRILEIQPKVLAHDLHPDYLSSKFAREQREFPTIGVQHHHAHIVSCLAEHCVKGPVIGVAIDGTGMGLDGQIWGGEIILSDLTSFKRKAHLDYVALPGGDTAARFPWRMALIYLHKTFGDDLFKLPIPFVRNLDREESSIILRMAMKGVNSPLTSSCGRLFDAVSALLGLRHRAAYEGQAAIELEMCQSPREKGHYPWHIKEEGDVWVMITTGIVRGIVEDIEKREHRGAISRRFHNSLIGMLKEICVKIVDESGIEQVVLSGGSFQNMTLLTGLTLALKDEGLKVYSHAKVPTNDGSLSLGQAVCAGLIYSGYKGEFEESYEIH</sequence>
<dbReference type="AlphaFoldDB" id="A0A8J6MXK5"/>
<evidence type="ECO:0000256" key="1">
    <source>
        <dbReference type="ARBA" id="ARBA00004711"/>
    </source>
</evidence>
<dbReference type="PANTHER" id="PTHR42959">
    <property type="entry name" value="CARBAMOYLTRANSFERASE"/>
    <property type="match status" value="1"/>
</dbReference>
<dbReference type="EMBL" id="JACNJD010000135">
    <property type="protein sequence ID" value="MBC8176425.1"/>
    <property type="molecule type" value="Genomic_DNA"/>
</dbReference>
<dbReference type="Gene3D" id="3.30.420.40">
    <property type="match status" value="1"/>
</dbReference>
<evidence type="ECO:0000256" key="4">
    <source>
        <dbReference type="ARBA" id="ARBA00022723"/>
    </source>
</evidence>
<feature type="active site" evidence="9">
    <location>
        <position position="37"/>
    </location>
</feature>